<protein>
    <submittedName>
        <fullName evidence="1">IS30 family transposase</fullName>
    </submittedName>
</protein>
<name>A0AAW8CML1_9PAST</name>
<dbReference type="InterPro" id="IPR012337">
    <property type="entry name" value="RNaseH-like_sf"/>
</dbReference>
<comment type="caution">
    <text evidence="1">The sequence shown here is derived from an EMBL/GenBank/DDBJ whole genome shotgun (WGS) entry which is preliminary data.</text>
</comment>
<dbReference type="Proteomes" id="UP001230466">
    <property type="component" value="Unassembled WGS sequence"/>
</dbReference>
<dbReference type="PANTHER" id="PTHR10948">
    <property type="entry name" value="TRANSPOSASE"/>
    <property type="match status" value="1"/>
</dbReference>
<accession>A0AAW8CML1</accession>
<dbReference type="GO" id="GO:0004803">
    <property type="term" value="F:transposase activity"/>
    <property type="evidence" value="ECO:0007669"/>
    <property type="project" value="TreeGrafter"/>
</dbReference>
<evidence type="ECO:0000313" key="1">
    <source>
        <dbReference type="EMBL" id="MDP8186486.1"/>
    </source>
</evidence>
<sequence>TNENTNGLIRQFLPKSATLDKVTDDEIKAIEDNLNNRPRKVLGYQTPLEVKSRFGCVALQT</sequence>
<organism evidence="1 2">
    <name type="scientific">Pasteurella atlantica</name>
    <dbReference type="NCBI Taxonomy" id="2827233"/>
    <lineage>
        <taxon>Bacteria</taxon>
        <taxon>Pseudomonadati</taxon>
        <taxon>Pseudomonadota</taxon>
        <taxon>Gammaproteobacteria</taxon>
        <taxon>Pasteurellales</taxon>
        <taxon>Pasteurellaceae</taxon>
        <taxon>Pasteurella</taxon>
    </lineage>
</organism>
<dbReference type="GO" id="GO:0005829">
    <property type="term" value="C:cytosol"/>
    <property type="evidence" value="ECO:0007669"/>
    <property type="project" value="TreeGrafter"/>
</dbReference>
<reference evidence="1" key="1">
    <citation type="journal article" date="2023" name="Front. Microbiol.">
        <title>Phylogeography and host specificity of Pasteurellaceae pathogenic to sea-farmed fish in the north-east Atlantic.</title>
        <authorList>
            <person name="Gulla S."/>
            <person name="Colquhoun D.J."/>
            <person name="Olsen A.B."/>
            <person name="Spilsberg B."/>
            <person name="Lagesen K."/>
            <person name="Aakesson C.P."/>
            <person name="Strom S."/>
            <person name="Manji F."/>
            <person name="Birkbeck T.H."/>
            <person name="Nilsen H.K."/>
        </authorList>
    </citation>
    <scope>NUCLEOTIDE SEQUENCE</scope>
    <source>
        <strain evidence="1">VIB1234</strain>
    </source>
</reference>
<dbReference type="SUPFAM" id="SSF53098">
    <property type="entry name" value="Ribonuclease H-like"/>
    <property type="match status" value="1"/>
</dbReference>
<dbReference type="GO" id="GO:0032196">
    <property type="term" value="P:transposition"/>
    <property type="evidence" value="ECO:0007669"/>
    <property type="project" value="TreeGrafter"/>
</dbReference>
<dbReference type="AlphaFoldDB" id="A0AAW8CML1"/>
<dbReference type="InterPro" id="IPR051917">
    <property type="entry name" value="Transposase-Integrase"/>
</dbReference>
<proteinExistence type="predicted"/>
<feature type="non-terminal residue" evidence="1">
    <location>
        <position position="1"/>
    </location>
</feature>
<dbReference type="PANTHER" id="PTHR10948:SF23">
    <property type="entry name" value="TRANSPOSASE INSI FOR INSERTION SEQUENCE ELEMENT IS30A-RELATED"/>
    <property type="match status" value="1"/>
</dbReference>
<evidence type="ECO:0000313" key="2">
    <source>
        <dbReference type="Proteomes" id="UP001230466"/>
    </source>
</evidence>
<dbReference type="EMBL" id="JASAYJ010000003">
    <property type="protein sequence ID" value="MDP8186486.1"/>
    <property type="molecule type" value="Genomic_DNA"/>
</dbReference>
<dbReference type="RefSeq" id="WP_211597162.1">
    <property type="nucleotide sequence ID" value="NZ_JAGRQI010000003.1"/>
</dbReference>
<gene>
    <name evidence="1" type="ORF">QJU78_01635</name>
</gene>